<dbReference type="EMBL" id="CAADFF010000153">
    <property type="protein sequence ID" value="VFJ99664.1"/>
    <property type="molecule type" value="Genomic_DNA"/>
</dbReference>
<sequence>MKTTLSNNNMTHLKTQHIMKMVLNFGMRESFNYYLDMQHGISSLM</sequence>
<proteinExistence type="predicted"/>
<gene>
    <name evidence="1" type="ORF">BECKLFY1418B_GA0070995_11533</name>
</gene>
<organism evidence="1">
    <name type="scientific">Candidatus Kentrum sp. LFY</name>
    <dbReference type="NCBI Taxonomy" id="2126342"/>
    <lineage>
        <taxon>Bacteria</taxon>
        <taxon>Pseudomonadati</taxon>
        <taxon>Pseudomonadota</taxon>
        <taxon>Gammaproteobacteria</taxon>
        <taxon>Candidatus Kentrum</taxon>
    </lineage>
</organism>
<name>A0A450V4B3_9GAMM</name>
<accession>A0A450V4B3</accession>
<protein>
    <submittedName>
        <fullName evidence="1">Uncharacterized protein</fullName>
    </submittedName>
</protein>
<reference evidence="1" key="1">
    <citation type="submission" date="2019-02" db="EMBL/GenBank/DDBJ databases">
        <authorList>
            <person name="Gruber-Vodicka R. H."/>
            <person name="Seah K. B. B."/>
        </authorList>
    </citation>
    <scope>NUCLEOTIDE SEQUENCE</scope>
    <source>
        <strain evidence="1">BECK_M7</strain>
    </source>
</reference>
<evidence type="ECO:0000313" key="1">
    <source>
        <dbReference type="EMBL" id="VFJ99664.1"/>
    </source>
</evidence>
<dbReference type="AlphaFoldDB" id="A0A450V4B3"/>